<comment type="caution">
    <text evidence="1">The sequence shown here is derived from an EMBL/GenBank/DDBJ whole genome shotgun (WGS) entry which is preliminary data.</text>
</comment>
<evidence type="ECO:0000313" key="2">
    <source>
        <dbReference type="Proteomes" id="UP001281147"/>
    </source>
</evidence>
<proteinExistence type="predicted"/>
<reference evidence="1" key="1">
    <citation type="submission" date="2023-07" db="EMBL/GenBank/DDBJ databases">
        <title>Black Yeasts Isolated from many extreme environments.</title>
        <authorList>
            <person name="Coleine C."/>
            <person name="Stajich J.E."/>
            <person name="Selbmann L."/>
        </authorList>
    </citation>
    <scope>NUCLEOTIDE SEQUENCE</scope>
    <source>
        <strain evidence="1">CCFEE 5714</strain>
    </source>
</reference>
<protein>
    <submittedName>
        <fullName evidence="1">Uncharacterized protein</fullName>
    </submittedName>
</protein>
<name>A0ACC3N7S8_9PEZI</name>
<gene>
    <name evidence="1" type="ORF">LTR37_009737</name>
</gene>
<sequence length="140" mass="16127">MAAFVPPAGSRMVNPFDGKMMPWLDEDVENDVSHMQDPRHAFYELIVSDVEAQKRVVKDALEYVPYEHDGRGVDATYLMCERDKELTARVQECMATLLGESRRVDYCNAGHCCMIRYAHTIADVVERAWKVTELRLESER</sequence>
<accession>A0ACC3N7S8</accession>
<keyword evidence="2" id="KW-1185">Reference proteome</keyword>
<organism evidence="1 2">
    <name type="scientific">Vermiconidia calcicola</name>
    <dbReference type="NCBI Taxonomy" id="1690605"/>
    <lineage>
        <taxon>Eukaryota</taxon>
        <taxon>Fungi</taxon>
        <taxon>Dikarya</taxon>
        <taxon>Ascomycota</taxon>
        <taxon>Pezizomycotina</taxon>
        <taxon>Dothideomycetes</taxon>
        <taxon>Dothideomycetidae</taxon>
        <taxon>Mycosphaerellales</taxon>
        <taxon>Extremaceae</taxon>
        <taxon>Vermiconidia</taxon>
    </lineage>
</organism>
<dbReference type="Proteomes" id="UP001281147">
    <property type="component" value="Unassembled WGS sequence"/>
</dbReference>
<evidence type="ECO:0000313" key="1">
    <source>
        <dbReference type="EMBL" id="KAK3711357.1"/>
    </source>
</evidence>
<dbReference type="EMBL" id="JAUTXU010000077">
    <property type="protein sequence ID" value="KAK3711357.1"/>
    <property type="molecule type" value="Genomic_DNA"/>
</dbReference>